<dbReference type="Proteomes" id="UP000248483">
    <property type="component" value="Unplaced"/>
</dbReference>
<dbReference type="SMART" id="SM00175">
    <property type="entry name" value="RAB"/>
    <property type="match status" value="1"/>
</dbReference>
<keyword evidence="6" id="KW-0342">GTP-binding</keyword>
<dbReference type="PRINTS" id="PR00449">
    <property type="entry name" value="RASTRNSFRMNG"/>
</dbReference>
<dbReference type="InterPro" id="IPR005225">
    <property type="entry name" value="Small_GTP-bd"/>
</dbReference>
<keyword evidence="7" id="KW-0449">Lipoprotein</keyword>
<dbReference type="Pfam" id="PF00071">
    <property type="entry name" value="Ras"/>
    <property type="match status" value="1"/>
</dbReference>
<evidence type="ECO:0000256" key="1">
    <source>
        <dbReference type="ARBA" id="ARBA00004635"/>
    </source>
</evidence>
<evidence type="ECO:0000256" key="2">
    <source>
        <dbReference type="ARBA" id="ARBA00006270"/>
    </source>
</evidence>
<sequence length="228" mass="24804">MGTQGSPVKSYDYLLKFLLVGDSDVGKGEILESLQDGAAESPYAYSNGIDYKTTTILLDGRRVKLELWDTSGQGRFCTIFRSYSRGAQGILLVYDITNRWSFDGIDRWIKEIDEVDLEAAFPSCSCLCSISTHGRWDHLLPAAPGAGTWDTEPSLVSWAGPTRFPLLLEQVVDQKNCPPRLTTTENPGLGASTLSGRATHLKGYVGLSSGVRQTPWRSAGLGLGGQLL</sequence>
<evidence type="ECO:0000313" key="10">
    <source>
        <dbReference type="Proteomes" id="UP000248483"/>
    </source>
</evidence>
<dbReference type="GeneID" id="111185106"/>
<dbReference type="PROSITE" id="PS51419">
    <property type="entry name" value="RAB"/>
    <property type="match status" value="1"/>
</dbReference>
<dbReference type="EC" id="3.6.5.2" evidence="3"/>
<dbReference type="GO" id="GO:0003925">
    <property type="term" value="F:G protein activity"/>
    <property type="evidence" value="ECO:0007669"/>
    <property type="project" value="UniProtKB-EC"/>
</dbReference>
<comment type="subcellular location">
    <subcellularLocation>
        <location evidence="1">Membrane</location>
        <topology evidence="1">Lipid-anchor</topology>
    </subcellularLocation>
</comment>
<evidence type="ECO:0000256" key="7">
    <source>
        <dbReference type="ARBA" id="ARBA00023288"/>
    </source>
</evidence>
<dbReference type="NCBIfam" id="TIGR00231">
    <property type="entry name" value="small_GTP"/>
    <property type="match status" value="1"/>
</dbReference>
<evidence type="ECO:0000256" key="6">
    <source>
        <dbReference type="ARBA" id="ARBA00023134"/>
    </source>
</evidence>
<evidence type="ECO:0000313" key="11">
    <source>
        <dbReference type="RefSeq" id="XP_022450062.1"/>
    </source>
</evidence>
<dbReference type="InterPro" id="IPR001806">
    <property type="entry name" value="Small_GTPase"/>
</dbReference>
<evidence type="ECO:0000256" key="9">
    <source>
        <dbReference type="ARBA" id="ARBA00047660"/>
    </source>
</evidence>
<organism evidence="10 11">
    <name type="scientific">Delphinapterus leucas</name>
    <name type="common">Beluga whale</name>
    <dbReference type="NCBI Taxonomy" id="9749"/>
    <lineage>
        <taxon>Eukaryota</taxon>
        <taxon>Metazoa</taxon>
        <taxon>Chordata</taxon>
        <taxon>Craniata</taxon>
        <taxon>Vertebrata</taxon>
        <taxon>Euteleostomi</taxon>
        <taxon>Mammalia</taxon>
        <taxon>Eutheria</taxon>
        <taxon>Laurasiatheria</taxon>
        <taxon>Artiodactyla</taxon>
        <taxon>Whippomorpha</taxon>
        <taxon>Cetacea</taxon>
        <taxon>Odontoceti</taxon>
        <taxon>Monodontidae</taxon>
        <taxon>Delphinapterus</taxon>
    </lineage>
</organism>
<dbReference type="GO" id="GO:0005525">
    <property type="term" value="F:GTP binding"/>
    <property type="evidence" value="ECO:0007669"/>
    <property type="project" value="UniProtKB-KW"/>
</dbReference>
<dbReference type="InterPro" id="IPR050305">
    <property type="entry name" value="Small_GTPase_Rab"/>
</dbReference>
<accession>A0A2Y9Q3E2</accession>
<keyword evidence="5" id="KW-0378">Hydrolase</keyword>
<protein>
    <recommendedName>
        <fullName evidence="3">small monomeric GTPase</fullName>
        <ecNumber evidence="3">3.6.5.2</ecNumber>
    </recommendedName>
</protein>
<dbReference type="Gene3D" id="3.40.50.300">
    <property type="entry name" value="P-loop containing nucleotide triphosphate hydrolases"/>
    <property type="match status" value="1"/>
</dbReference>
<dbReference type="AlphaFoldDB" id="A0A2Y9Q3E2"/>
<evidence type="ECO:0000256" key="4">
    <source>
        <dbReference type="ARBA" id="ARBA00022741"/>
    </source>
</evidence>
<comment type="similarity">
    <text evidence="2">Belongs to the small GTPase superfamily. Rab family.</text>
</comment>
<evidence type="ECO:0000256" key="8">
    <source>
        <dbReference type="ARBA" id="ARBA00023289"/>
    </source>
</evidence>
<keyword evidence="4" id="KW-0547">Nucleotide-binding</keyword>
<dbReference type="InterPro" id="IPR027417">
    <property type="entry name" value="P-loop_NTPase"/>
</dbReference>
<reference evidence="11" key="1">
    <citation type="submission" date="2025-08" db="UniProtKB">
        <authorList>
            <consortium name="RefSeq"/>
        </authorList>
    </citation>
    <scope>IDENTIFICATION</scope>
    <source>
        <tissue evidence="11">Blood</tissue>
    </source>
</reference>
<dbReference type="PANTHER" id="PTHR47980">
    <property type="entry name" value="LD44762P"/>
    <property type="match status" value="1"/>
</dbReference>
<name>A0A2Y9Q3E2_DELLE</name>
<evidence type="ECO:0000256" key="3">
    <source>
        <dbReference type="ARBA" id="ARBA00011984"/>
    </source>
</evidence>
<gene>
    <name evidence="11" type="primary">RAB40C</name>
</gene>
<dbReference type="RefSeq" id="XP_022450062.1">
    <property type="nucleotide sequence ID" value="XM_022594354.2"/>
</dbReference>
<comment type="catalytic activity">
    <reaction evidence="9">
        <text>GTP + H2O = GDP + phosphate + H(+)</text>
        <dbReference type="Rhea" id="RHEA:19669"/>
        <dbReference type="ChEBI" id="CHEBI:15377"/>
        <dbReference type="ChEBI" id="CHEBI:15378"/>
        <dbReference type="ChEBI" id="CHEBI:37565"/>
        <dbReference type="ChEBI" id="CHEBI:43474"/>
        <dbReference type="ChEBI" id="CHEBI:58189"/>
        <dbReference type="EC" id="3.6.5.2"/>
    </reaction>
    <physiologicalReaction direction="left-to-right" evidence="9">
        <dbReference type="Rhea" id="RHEA:19670"/>
    </physiologicalReaction>
</comment>
<keyword evidence="8" id="KW-0636">Prenylation</keyword>
<dbReference type="GO" id="GO:0016020">
    <property type="term" value="C:membrane"/>
    <property type="evidence" value="ECO:0007669"/>
    <property type="project" value="UniProtKB-SubCell"/>
</dbReference>
<dbReference type="SUPFAM" id="SSF52540">
    <property type="entry name" value="P-loop containing nucleoside triphosphate hydrolases"/>
    <property type="match status" value="1"/>
</dbReference>
<proteinExistence type="inferred from homology"/>
<keyword evidence="10" id="KW-1185">Reference proteome</keyword>
<dbReference type="FunFam" id="3.40.50.300:FF:001447">
    <property type="entry name" value="Ras-related protein Rab-1B"/>
    <property type="match status" value="1"/>
</dbReference>
<dbReference type="CTD" id="57799"/>
<evidence type="ECO:0000256" key="5">
    <source>
        <dbReference type="ARBA" id="ARBA00022801"/>
    </source>
</evidence>